<dbReference type="InterPro" id="IPR002110">
    <property type="entry name" value="Ankyrin_rpt"/>
</dbReference>
<gene>
    <name evidence="3" type="ORF">RCOM_0607670</name>
</gene>
<evidence type="ECO:0000313" key="3">
    <source>
        <dbReference type="EMBL" id="EEF40350.1"/>
    </source>
</evidence>
<evidence type="ECO:0000256" key="2">
    <source>
        <dbReference type="ARBA" id="ARBA00023043"/>
    </source>
</evidence>
<dbReference type="eggNOG" id="KOG0504">
    <property type="taxonomic scope" value="Eukaryota"/>
</dbReference>
<dbReference type="SUPFAM" id="SSF48403">
    <property type="entry name" value="Ankyrin repeat"/>
    <property type="match status" value="1"/>
</dbReference>
<keyword evidence="1" id="KW-0677">Repeat</keyword>
<evidence type="ECO:0000313" key="4">
    <source>
        <dbReference type="Proteomes" id="UP000008311"/>
    </source>
</evidence>
<reference evidence="4" key="1">
    <citation type="journal article" date="2010" name="Nat. Biotechnol.">
        <title>Draft genome sequence of the oilseed species Ricinus communis.</title>
        <authorList>
            <person name="Chan A.P."/>
            <person name="Crabtree J."/>
            <person name="Zhao Q."/>
            <person name="Lorenzi H."/>
            <person name="Orvis J."/>
            <person name="Puiu D."/>
            <person name="Melake-Berhan A."/>
            <person name="Jones K.M."/>
            <person name="Redman J."/>
            <person name="Chen G."/>
            <person name="Cahoon E.B."/>
            <person name="Gedil M."/>
            <person name="Stanke M."/>
            <person name="Haas B.J."/>
            <person name="Wortman J.R."/>
            <person name="Fraser-Liggett C.M."/>
            <person name="Ravel J."/>
            <person name="Rabinowicz P.D."/>
        </authorList>
    </citation>
    <scope>NUCLEOTIDE SEQUENCE [LARGE SCALE GENOMIC DNA]</scope>
    <source>
        <strain evidence="4">cv. Hale</strain>
    </source>
</reference>
<dbReference type="PANTHER" id="PTHR24186">
    <property type="entry name" value="PROTEIN PHOSPHATASE 1 REGULATORY SUBUNIT"/>
    <property type="match status" value="1"/>
</dbReference>
<dbReference type="InterPro" id="IPR036770">
    <property type="entry name" value="Ankyrin_rpt-contain_sf"/>
</dbReference>
<protein>
    <submittedName>
        <fullName evidence="3">Ankyrin repeat-containing protein, putative</fullName>
    </submittedName>
</protein>
<evidence type="ECO:0000256" key="1">
    <source>
        <dbReference type="ARBA" id="ARBA00022737"/>
    </source>
</evidence>
<dbReference type="PANTHER" id="PTHR24186:SF50">
    <property type="entry name" value="ANKYRIN REPEAT-CONTAINING PROTEIN ITN1-LIKE ISOFORM X1"/>
    <property type="match status" value="1"/>
</dbReference>
<sequence length="166" mass="18079">MIMNMQPPLVCQKTSKGDTPLHTAARLAAPILMQGRNNMNALHPAVIRSQVLKLMEKCQPATSEAYNFGANLGELDIVDQFLSADNSVASLQSKEGMTAVHLATKGHTAVLLAIVATCQDIWDLQDNRGQTALHVAVENQKINVAKVFLDLVSEDLLYQQDNEGNI</sequence>
<dbReference type="Pfam" id="PF12796">
    <property type="entry name" value="Ank_2"/>
    <property type="match status" value="1"/>
</dbReference>
<dbReference type="SMART" id="SM00248">
    <property type="entry name" value="ANK"/>
    <property type="match status" value="3"/>
</dbReference>
<accession>B9S7H7</accession>
<dbReference type="AlphaFoldDB" id="B9S7H7"/>
<proteinExistence type="predicted"/>
<keyword evidence="2" id="KW-0040">ANK repeat</keyword>
<keyword evidence="4" id="KW-1185">Reference proteome</keyword>
<name>B9S7H7_RICCO</name>
<dbReference type="EMBL" id="EQ973886">
    <property type="protein sequence ID" value="EEF40350.1"/>
    <property type="molecule type" value="Genomic_DNA"/>
</dbReference>
<dbReference type="STRING" id="3988.B9S7H7"/>
<dbReference type="Proteomes" id="UP000008311">
    <property type="component" value="Unassembled WGS sequence"/>
</dbReference>
<dbReference type="Gene3D" id="1.25.40.20">
    <property type="entry name" value="Ankyrin repeat-containing domain"/>
    <property type="match status" value="1"/>
</dbReference>
<organism evidence="3 4">
    <name type="scientific">Ricinus communis</name>
    <name type="common">Castor bean</name>
    <dbReference type="NCBI Taxonomy" id="3988"/>
    <lineage>
        <taxon>Eukaryota</taxon>
        <taxon>Viridiplantae</taxon>
        <taxon>Streptophyta</taxon>
        <taxon>Embryophyta</taxon>
        <taxon>Tracheophyta</taxon>
        <taxon>Spermatophyta</taxon>
        <taxon>Magnoliopsida</taxon>
        <taxon>eudicotyledons</taxon>
        <taxon>Gunneridae</taxon>
        <taxon>Pentapetalae</taxon>
        <taxon>rosids</taxon>
        <taxon>fabids</taxon>
        <taxon>Malpighiales</taxon>
        <taxon>Euphorbiaceae</taxon>
        <taxon>Acalyphoideae</taxon>
        <taxon>Acalypheae</taxon>
        <taxon>Ricinus</taxon>
    </lineage>
</organism>
<dbReference type="InParanoid" id="B9S7H7"/>